<evidence type="ECO:0000256" key="10">
    <source>
        <dbReference type="RuleBase" id="RU000461"/>
    </source>
</evidence>
<accession>A0A2A9NE17</accession>
<evidence type="ECO:0000256" key="9">
    <source>
        <dbReference type="PIRSR" id="PIRSR602401-1"/>
    </source>
</evidence>
<dbReference type="PROSITE" id="PS00086">
    <property type="entry name" value="CYTOCHROME_P450"/>
    <property type="match status" value="1"/>
</dbReference>
<dbReference type="PANTHER" id="PTHR46300:SF7">
    <property type="entry name" value="P450, PUTATIVE (EUROFUNG)-RELATED"/>
    <property type="match status" value="1"/>
</dbReference>
<comment type="cofactor">
    <cofactor evidence="1 9">
        <name>heme</name>
        <dbReference type="ChEBI" id="CHEBI:30413"/>
    </cofactor>
</comment>
<dbReference type="PRINTS" id="PR00463">
    <property type="entry name" value="EP450I"/>
</dbReference>
<evidence type="ECO:0000256" key="8">
    <source>
        <dbReference type="ARBA" id="ARBA00023033"/>
    </source>
</evidence>
<dbReference type="GO" id="GO:0005506">
    <property type="term" value="F:iron ion binding"/>
    <property type="evidence" value="ECO:0007669"/>
    <property type="project" value="InterPro"/>
</dbReference>
<evidence type="ECO:0000313" key="12">
    <source>
        <dbReference type="Proteomes" id="UP000242287"/>
    </source>
</evidence>
<evidence type="ECO:0008006" key="13">
    <source>
        <dbReference type="Google" id="ProtNLM"/>
    </source>
</evidence>
<dbReference type="InterPro" id="IPR050364">
    <property type="entry name" value="Cytochrome_P450_fung"/>
</dbReference>
<dbReference type="EMBL" id="KZ302068">
    <property type="protein sequence ID" value="PFH48298.1"/>
    <property type="molecule type" value="Genomic_DNA"/>
</dbReference>
<dbReference type="Pfam" id="PF00067">
    <property type="entry name" value="p450"/>
    <property type="match status" value="1"/>
</dbReference>
<evidence type="ECO:0000256" key="4">
    <source>
        <dbReference type="ARBA" id="ARBA00022617"/>
    </source>
</evidence>
<keyword evidence="7 9" id="KW-0408">Iron</keyword>
<evidence type="ECO:0000256" key="2">
    <source>
        <dbReference type="ARBA" id="ARBA00005179"/>
    </source>
</evidence>
<reference evidence="11 12" key="1">
    <citation type="submission" date="2014-02" db="EMBL/GenBank/DDBJ databases">
        <title>Transposable element dynamics among asymbiotic and ectomycorrhizal Amanita fungi.</title>
        <authorList>
            <consortium name="DOE Joint Genome Institute"/>
            <person name="Hess J."/>
            <person name="Skrede I."/>
            <person name="Wolfe B."/>
            <person name="LaButti K."/>
            <person name="Ohm R.A."/>
            <person name="Grigoriev I.V."/>
            <person name="Pringle A."/>
        </authorList>
    </citation>
    <scope>NUCLEOTIDE SEQUENCE [LARGE SCALE GENOMIC DNA]</scope>
    <source>
        <strain evidence="11 12">SKay4041</strain>
    </source>
</reference>
<dbReference type="InterPro" id="IPR001128">
    <property type="entry name" value="Cyt_P450"/>
</dbReference>
<proteinExistence type="inferred from homology"/>
<dbReference type="SUPFAM" id="SSF48264">
    <property type="entry name" value="Cytochrome P450"/>
    <property type="match status" value="1"/>
</dbReference>
<organism evidence="11 12">
    <name type="scientific">Amanita thiersii Skay4041</name>
    <dbReference type="NCBI Taxonomy" id="703135"/>
    <lineage>
        <taxon>Eukaryota</taxon>
        <taxon>Fungi</taxon>
        <taxon>Dikarya</taxon>
        <taxon>Basidiomycota</taxon>
        <taxon>Agaricomycotina</taxon>
        <taxon>Agaricomycetes</taxon>
        <taxon>Agaricomycetidae</taxon>
        <taxon>Agaricales</taxon>
        <taxon>Pluteineae</taxon>
        <taxon>Amanitaceae</taxon>
        <taxon>Amanita</taxon>
    </lineage>
</organism>
<dbReference type="GO" id="GO:0020037">
    <property type="term" value="F:heme binding"/>
    <property type="evidence" value="ECO:0007669"/>
    <property type="project" value="InterPro"/>
</dbReference>
<dbReference type="InterPro" id="IPR002401">
    <property type="entry name" value="Cyt_P450_E_grp-I"/>
</dbReference>
<dbReference type="PANTHER" id="PTHR46300">
    <property type="entry name" value="P450, PUTATIVE (EUROFUNG)-RELATED-RELATED"/>
    <property type="match status" value="1"/>
</dbReference>
<keyword evidence="5 9" id="KW-0479">Metal-binding</keyword>
<evidence type="ECO:0000256" key="3">
    <source>
        <dbReference type="ARBA" id="ARBA00010617"/>
    </source>
</evidence>
<keyword evidence="6 10" id="KW-0560">Oxidoreductase</keyword>
<comment type="pathway">
    <text evidence="2">Secondary metabolite biosynthesis.</text>
</comment>
<evidence type="ECO:0000256" key="6">
    <source>
        <dbReference type="ARBA" id="ARBA00023002"/>
    </source>
</evidence>
<keyword evidence="12" id="KW-1185">Reference proteome</keyword>
<dbReference type="GO" id="GO:0004497">
    <property type="term" value="F:monooxygenase activity"/>
    <property type="evidence" value="ECO:0007669"/>
    <property type="project" value="UniProtKB-KW"/>
</dbReference>
<evidence type="ECO:0000313" key="11">
    <source>
        <dbReference type="EMBL" id="PFH48298.1"/>
    </source>
</evidence>
<evidence type="ECO:0000256" key="1">
    <source>
        <dbReference type="ARBA" id="ARBA00001971"/>
    </source>
</evidence>
<dbReference type="STRING" id="703135.A0A2A9NE17"/>
<dbReference type="GO" id="GO:0016705">
    <property type="term" value="F:oxidoreductase activity, acting on paired donors, with incorporation or reduction of molecular oxygen"/>
    <property type="evidence" value="ECO:0007669"/>
    <property type="project" value="InterPro"/>
</dbReference>
<keyword evidence="8 10" id="KW-0503">Monooxygenase</keyword>
<dbReference type="Gene3D" id="1.10.630.10">
    <property type="entry name" value="Cytochrome P450"/>
    <property type="match status" value="1"/>
</dbReference>
<dbReference type="OrthoDB" id="2789670at2759"/>
<dbReference type="InterPro" id="IPR017972">
    <property type="entry name" value="Cyt_P450_CS"/>
</dbReference>
<sequence length="520" mass="59218">MVSLDLFASSCSFLLIVFIYLRSRRRSFNRLPLPPGPRKRFLVGNLFDIPKQNEWIRYHNLCRDYDTDILHLDMMGTSVIVLDTAEAAMELFERRSTIYSGRPKAHMLELMGWGFAIGITDYGETWRAERRLAHQSFHSSAAKRFRPYSLKAAHGYLRRMLDHSEEIVESLHYMTGEIVLSITYGLDILPHDDPYINLVVDAVIPALIACVPGSYLVDFLPILRHVPEWMPGAGFKRKAKEWRKLAMRMLDEPYKVAKTQMEAGSHKPSFVSKSLSRMKEDEDQVKKESTIKWAAGTFYAAGVDTMASAISGCIIGLLANPEVIKKAQKELDAVLTWGELPTFEDQPNLPYITAICMEALRWRSIAPIAIPHLLHEDDIYKGYRIPKGSVVVANAWAMLHNEEIYPDPFKFNPDRFMKEGKINKEVKDPAHATWGFGRRVCPGRFLAFSSIWITIASILTAFDISKPVDESGKGCEPDEDDYISALVCVPKPFHCSMKPRSREHEQAIRATEDEEIFSEI</sequence>
<gene>
    <name evidence="11" type="ORF">AMATHDRAFT_65777</name>
</gene>
<evidence type="ECO:0000256" key="7">
    <source>
        <dbReference type="ARBA" id="ARBA00023004"/>
    </source>
</evidence>
<name>A0A2A9NE17_9AGAR</name>
<feature type="binding site" description="axial binding residue" evidence="9">
    <location>
        <position position="441"/>
    </location>
    <ligand>
        <name>heme</name>
        <dbReference type="ChEBI" id="CHEBI:30413"/>
    </ligand>
    <ligandPart>
        <name>Fe</name>
        <dbReference type="ChEBI" id="CHEBI:18248"/>
    </ligandPart>
</feature>
<evidence type="ECO:0000256" key="5">
    <source>
        <dbReference type="ARBA" id="ARBA00022723"/>
    </source>
</evidence>
<protein>
    <recommendedName>
        <fullName evidence="13">Cytochrome P450</fullName>
    </recommendedName>
</protein>
<dbReference type="InterPro" id="IPR036396">
    <property type="entry name" value="Cyt_P450_sf"/>
</dbReference>
<keyword evidence="4 9" id="KW-0349">Heme</keyword>
<comment type="similarity">
    <text evidence="3 10">Belongs to the cytochrome P450 family.</text>
</comment>
<dbReference type="Proteomes" id="UP000242287">
    <property type="component" value="Unassembled WGS sequence"/>
</dbReference>
<dbReference type="CDD" id="cd11065">
    <property type="entry name" value="CYP64-like"/>
    <property type="match status" value="1"/>
</dbReference>
<dbReference type="AlphaFoldDB" id="A0A2A9NE17"/>